<organism evidence="2">
    <name type="scientific">Timema shepardi</name>
    <name type="common">Walking stick</name>
    <dbReference type="NCBI Taxonomy" id="629360"/>
    <lineage>
        <taxon>Eukaryota</taxon>
        <taxon>Metazoa</taxon>
        <taxon>Ecdysozoa</taxon>
        <taxon>Arthropoda</taxon>
        <taxon>Hexapoda</taxon>
        <taxon>Insecta</taxon>
        <taxon>Pterygota</taxon>
        <taxon>Neoptera</taxon>
        <taxon>Polyneoptera</taxon>
        <taxon>Phasmatodea</taxon>
        <taxon>Timematodea</taxon>
        <taxon>Timematoidea</taxon>
        <taxon>Timematidae</taxon>
        <taxon>Timema</taxon>
    </lineage>
</organism>
<sequence>MQTGGGTFTKQLDNEGAKLMALLKPQFVPLVNLSDSDAAYHFEFPEEEQVEKQSEECLVNPTHSAIIENPVVVVCSTSKLMENNINEPLFSNSQKDLPITNSSMTSPPTKKKNIISKKTFHLIKVI</sequence>
<gene>
    <name evidence="2" type="ORF">TSIB3V08_LOCUS13782</name>
</gene>
<dbReference type="AlphaFoldDB" id="A0A7R9BB58"/>
<reference evidence="2" key="1">
    <citation type="submission" date="2020-11" db="EMBL/GenBank/DDBJ databases">
        <authorList>
            <person name="Tran Van P."/>
        </authorList>
    </citation>
    <scope>NUCLEOTIDE SEQUENCE</scope>
</reference>
<evidence type="ECO:0000313" key="2">
    <source>
        <dbReference type="EMBL" id="CAD7269782.1"/>
    </source>
</evidence>
<evidence type="ECO:0000256" key="1">
    <source>
        <dbReference type="SAM" id="MobiDB-lite"/>
    </source>
</evidence>
<name>A0A7R9BB58_TIMSH</name>
<accession>A0A7R9BB58</accession>
<protein>
    <submittedName>
        <fullName evidence="2">Uncharacterized protein</fullName>
    </submittedName>
</protein>
<dbReference type="EMBL" id="OC034874">
    <property type="protein sequence ID" value="CAD7269782.1"/>
    <property type="molecule type" value="Genomic_DNA"/>
</dbReference>
<proteinExistence type="predicted"/>
<feature type="region of interest" description="Disordered" evidence="1">
    <location>
        <begin position="91"/>
        <end position="111"/>
    </location>
</feature>
<feature type="compositionally biased region" description="Polar residues" evidence="1">
    <location>
        <begin position="91"/>
        <end position="108"/>
    </location>
</feature>